<proteinExistence type="predicted"/>
<name>A0ACC0TWC4_9AGAM</name>
<reference evidence="1" key="1">
    <citation type="submission" date="2021-03" db="EMBL/GenBank/DDBJ databases">
        <title>Evolutionary priming and transition to the ectomycorrhizal habit in an iconic lineage of mushroom-forming fungi: is preadaptation a requirement?</title>
        <authorList>
            <consortium name="DOE Joint Genome Institute"/>
            <person name="Looney B.P."/>
            <person name="Miyauchi S."/>
            <person name="Morin E."/>
            <person name="Drula E."/>
            <person name="Courty P.E."/>
            <person name="Chicoki N."/>
            <person name="Fauchery L."/>
            <person name="Kohler A."/>
            <person name="Kuo A."/>
            <person name="LaButti K."/>
            <person name="Pangilinan J."/>
            <person name="Lipzen A."/>
            <person name="Riley R."/>
            <person name="Andreopoulos W."/>
            <person name="He G."/>
            <person name="Johnson J."/>
            <person name="Barry K.W."/>
            <person name="Grigoriev I.V."/>
            <person name="Nagy L."/>
            <person name="Hibbett D."/>
            <person name="Henrissat B."/>
            <person name="Matheny P.B."/>
            <person name="Labbe J."/>
            <person name="Martin A.F."/>
        </authorList>
    </citation>
    <scope>NUCLEOTIDE SEQUENCE</scope>
    <source>
        <strain evidence="1">BPL698</strain>
    </source>
</reference>
<sequence length="513" mass="55460">MYWKPKTPPPQRNKHSCHDQEFASMPGRTTISGDTLHTAFPLASPPTHAPSSTQDTTARATCKSPEIWLPVLIEVPPPPPPPGSFFDNVTDWAAKNPGKASSLGVSVVDLGLLVGYNAYWVRTQFRLHKRYHMAAERREVIERIIVASVATPDAVDELERSGKGFPIHIHGDPHASPATHPFVHSVVSLLSLPQFSPLTPLEHVQLQGEYLNVTHITPIQIIQALLPLMRNAPSRTRDAIENGKGKKSIVACVPALDACVGLPFLGPSSMSAAATLHAVDLLRREVRVAASTGGAEGMNDVEVVSLEAGQCDIPPFACRPLLDYDSKEDTKSWTPSEKLAYGPAWELTLEGRGRKFQRKAKKVELFVNDLVQIVGHGRTHIWSAFDWLHGGRYAVGSGAVIGLPLSTSSISINASPPPFEHADTTAPTTTTSTTASSAAAVSGLTTTRDDQAHTHSSCDDVSRIHHYFLHDGGLPSPSLSTISHDNTESHIQDSLIGGWSNFQPPGSVREDSR</sequence>
<protein>
    <submittedName>
        <fullName evidence="1">Uncharacterized protein</fullName>
    </submittedName>
</protein>
<evidence type="ECO:0000313" key="2">
    <source>
        <dbReference type="Proteomes" id="UP001207468"/>
    </source>
</evidence>
<organism evidence="1 2">
    <name type="scientific">Russula earlei</name>
    <dbReference type="NCBI Taxonomy" id="71964"/>
    <lineage>
        <taxon>Eukaryota</taxon>
        <taxon>Fungi</taxon>
        <taxon>Dikarya</taxon>
        <taxon>Basidiomycota</taxon>
        <taxon>Agaricomycotina</taxon>
        <taxon>Agaricomycetes</taxon>
        <taxon>Russulales</taxon>
        <taxon>Russulaceae</taxon>
        <taxon>Russula</taxon>
    </lineage>
</organism>
<gene>
    <name evidence="1" type="ORF">F5148DRAFT_1153039</name>
</gene>
<keyword evidence="2" id="KW-1185">Reference proteome</keyword>
<dbReference type="Proteomes" id="UP001207468">
    <property type="component" value="Unassembled WGS sequence"/>
</dbReference>
<evidence type="ECO:0000313" key="1">
    <source>
        <dbReference type="EMBL" id="KAI9449706.1"/>
    </source>
</evidence>
<comment type="caution">
    <text evidence="1">The sequence shown here is derived from an EMBL/GenBank/DDBJ whole genome shotgun (WGS) entry which is preliminary data.</text>
</comment>
<accession>A0ACC0TWC4</accession>
<dbReference type="EMBL" id="JAGFNK010000478">
    <property type="protein sequence ID" value="KAI9449706.1"/>
    <property type="molecule type" value="Genomic_DNA"/>
</dbReference>